<dbReference type="Proteomes" id="UP000679284">
    <property type="component" value="Chromosome"/>
</dbReference>
<keyword evidence="8" id="KW-1185">Reference proteome</keyword>
<feature type="domain" description="Tim44-like" evidence="6">
    <location>
        <begin position="72"/>
        <end position="220"/>
    </location>
</feature>
<dbReference type="InterPro" id="IPR039544">
    <property type="entry name" value="Tim44-like"/>
</dbReference>
<reference evidence="7" key="1">
    <citation type="submission" date="2020-01" db="EMBL/GenBank/DDBJ databases">
        <authorList>
            <person name="Yang Y."/>
            <person name="Kwon Y.M."/>
        </authorList>
    </citation>
    <scope>NUCLEOTIDE SEQUENCE</scope>
    <source>
        <strain evidence="7">PG104</strain>
    </source>
</reference>
<dbReference type="PANTHER" id="PTHR10721:SF1">
    <property type="entry name" value="MITOCHONDRIAL IMPORT INNER MEMBRANE TRANSLOCASE SUBUNIT TIM44"/>
    <property type="match status" value="1"/>
</dbReference>
<proteinExistence type="inferred from homology"/>
<dbReference type="GO" id="GO:0016020">
    <property type="term" value="C:membrane"/>
    <property type="evidence" value="ECO:0007669"/>
    <property type="project" value="UniProtKB-SubCell"/>
</dbReference>
<evidence type="ECO:0000256" key="4">
    <source>
        <dbReference type="ARBA" id="ARBA00023136"/>
    </source>
</evidence>
<dbReference type="RefSeq" id="WP_211783647.1">
    <property type="nucleotide sequence ID" value="NZ_CP047289.1"/>
</dbReference>
<comment type="subcellular location">
    <subcellularLocation>
        <location evidence="1">Membrane</location>
    </subcellularLocation>
</comment>
<comment type="similarity">
    <text evidence="2">Belongs to the Tim44 family.</text>
</comment>
<dbReference type="PANTHER" id="PTHR10721">
    <property type="entry name" value="MITOCHONDRIAL IMPORT INNER MEMBRANE TRANSLOCASE SUBUNIT TIM44"/>
    <property type="match status" value="1"/>
</dbReference>
<evidence type="ECO:0000256" key="1">
    <source>
        <dbReference type="ARBA" id="ARBA00004370"/>
    </source>
</evidence>
<dbReference type="PIRSF" id="PIRSF031890">
    <property type="entry name" value="UCP031890_transporter_Tim44"/>
    <property type="match status" value="1"/>
</dbReference>
<gene>
    <name evidence="7" type="ORF">GR316_09225</name>
</gene>
<evidence type="ECO:0000256" key="5">
    <source>
        <dbReference type="SAM" id="Phobius"/>
    </source>
</evidence>
<dbReference type="Gene3D" id="3.10.450.240">
    <property type="match status" value="1"/>
</dbReference>
<evidence type="ECO:0000256" key="2">
    <source>
        <dbReference type="ARBA" id="ARBA00009597"/>
    </source>
</evidence>
<protein>
    <submittedName>
        <fullName evidence="7">Tim44/TimA family putative adaptor protein</fullName>
    </submittedName>
</protein>
<evidence type="ECO:0000259" key="6">
    <source>
        <dbReference type="SMART" id="SM00978"/>
    </source>
</evidence>
<name>A0A8J8MU35_9RHOB</name>
<evidence type="ECO:0000313" key="8">
    <source>
        <dbReference type="Proteomes" id="UP000679284"/>
    </source>
</evidence>
<dbReference type="SUPFAM" id="SSF54427">
    <property type="entry name" value="NTF2-like"/>
    <property type="match status" value="1"/>
</dbReference>
<dbReference type="AlphaFoldDB" id="A0A8J8MU35"/>
<dbReference type="Pfam" id="PF04280">
    <property type="entry name" value="Tim44"/>
    <property type="match status" value="1"/>
</dbReference>
<keyword evidence="5" id="KW-1133">Transmembrane helix</keyword>
<dbReference type="EMBL" id="CP047289">
    <property type="protein sequence ID" value="QUS36426.1"/>
    <property type="molecule type" value="Genomic_DNA"/>
</dbReference>
<dbReference type="GO" id="GO:0030150">
    <property type="term" value="P:protein import into mitochondrial matrix"/>
    <property type="evidence" value="ECO:0007669"/>
    <property type="project" value="TreeGrafter"/>
</dbReference>
<feature type="transmembrane region" description="Helical" evidence="5">
    <location>
        <begin position="6"/>
        <end position="23"/>
    </location>
</feature>
<dbReference type="SMART" id="SM00978">
    <property type="entry name" value="Tim44"/>
    <property type="match status" value="1"/>
</dbReference>
<dbReference type="InterPro" id="IPR007379">
    <property type="entry name" value="Tim44-like_dom"/>
</dbReference>
<keyword evidence="4 5" id="KW-0472">Membrane</keyword>
<dbReference type="KEGG" id="fap:GR316_09225"/>
<keyword evidence="5" id="KW-0812">Transmembrane</keyword>
<keyword evidence="3" id="KW-0809">Transit peptide</keyword>
<sequence>MSSSTVIQLLVLAAIAVFLILKLRSVLGTRTGYEKPPVQPGTAQTPATNRFEVIEGGPDHDIAEHVPEGSDSAAALASMKRVEPSFSVAEFLSGARGAYEMILQAFDRGDLDSVRDFIAPEVFDAFSEALAARTAQGLTVTSNIIGIRELAVNEATFSATSQIAEITVRFLAEKTVVVRNTEGEIVEGSETELIRQRDLWTFQRAMGAQDPNWRLVATDE</sequence>
<accession>A0A8J8MU35</accession>
<dbReference type="NCBIfam" id="NF033779">
    <property type="entry name" value="Tim44_TimA_adap"/>
    <property type="match status" value="1"/>
</dbReference>
<organism evidence="7 8">
    <name type="scientific">Falsirhodobacter algicola</name>
    <dbReference type="NCBI Taxonomy" id="2692330"/>
    <lineage>
        <taxon>Bacteria</taxon>
        <taxon>Pseudomonadati</taxon>
        <taxon>Pseudomonadota</taxon>
        <taxon>Alphaproteobacteria</taxon>
        <taxon>Rhodobacterales</taxon>
        <taxon>Paracoccaceae</taxon>
        <taxon>Falsirhodobacter</taxon>
    </lineage>
</organism>
<dbReference type="InterPro" id="IPR016985">
    <property type="entry name" value="UCP031890_Tim44-rel"/>
</dbReference>
<evidence type="ECO:0000256" key="3">
    <source>
        <dbReference type="ARBA" id="ARBA00022946"/>
    </source>
</evidence>
<dbReference type="GO" id="GO:0051087">
    <property type="term" value="F:protein-folding chaperone binding"/>
    <property type="evidence" value="ECO:0007669"/>
    <property type="project" value="TreeGrafter"/>
</dbReference>
<evidence type="ECO:0000313" key="7">
    <source>
        <dbReference type="EMBL" id="QUS36426.1"/>
    </source>
</evidence>
<dbReference type="InterPro" id="IPR032710">
    <property type="entry name" value="NTF2-like_dom_sf"/>
</dbReference>